<feature type="chain" id="PRO_5046485609" evidence="1">
    <location>
        <begin position="21"/>
        <end position="160"/>
    </location>
</feature>
<proteinExistence type="predicted"/>
<dbReference type="EMBL" id="SOQZ01000001">
    <property type="protein sequence ID" value="TDY13830.1"/>
    <property type="molecule type" value="Genomic_DNA"/>
</dbReference>
<name>A0ABY2G8Y3_9FLAO</name>
<keyword evidence="3" id="KW-1185">Reference proteome</keyword>
<gene>
    <name evidence="2" type="ORF">A8975_0426</name>
</gene>
<evidence type="ECO:0000256" key="1">
    <source>
        <dbReference type="SAM" id="SignalP"/>
    </source>
</evidence>
<keyword evidence="1" id="KW-0732">Signal</keyword>
<organism evidence="2 3">
    <name type="scientific">Meridianimaribacter flavus</name>
    <dbReference type="NCBI Taxonomy" id="571115"/>
    <lineage>
        <taxon>Bacteria</taxon>
        <taxon>Pseudomonadati</taxon>
        <taxon>Bacteroidota</taxon>
        <taxon>Flavobacteriia</taxon>
        <taxon>Flavobacteriales</taxon>
        <taxon>Flavobacteriaceae</taxon>
        <taxon>Meridianimaribacter</taxon>
    </lineage>
</organism>
<comment type="caution">
    <text evidence="2">The sequence shown here is derived from an EMBL/GenBank/DDBJ whole genome shotgun (WGS) entry which is preliminary data.</text>
</comment>
<evidence type="ECO:0000313" key="3">
    <source>
        <dbReference type="Proteomes" id="UP000294930"/>
    </source>
</evidence>
<sequence length="160" mass="18968">MKNKILLFTLFAFLSITTKAQDTQWYAIFTMSTNTMLQNFDCNTHKQVSFVSNPILMPNRDEVMKGRLSDQFYDWLYNNEKDKLDEIVGLTRMYQRYIVFGKSPEEAIENAKKYGAYSTKGRCDKIKTVYNDFGDFKFNPDKKIPNERITFLREYIDPKE</sequence>
<reference evidence="2 3" key="1">
    <citation type="submission" date="2019-03" db="EMBL/GenBank/DDBJ databases">
        <title>Genomic Encyclopedia of Type Strains, Phase III (KMG-III): the genomes of soil and plant-associated and newly described type strains.</title>
        <authorList>
            <person name="Whitman W."/>
        </authorList>
    </citation>
    <scope>NUCLEOTIDE SEQUENCE [LARGE SCALE GENOMIC DNA]</scope>
    <source>
        <strain evidence="2 3">CGMCC 1.10957</strain>
    </source>
</reference>
<feature type="signal peptide" evidence="1">
    <location>
        <begin position="1"/>
        <end position="20"/>
    </location>
</feature>
<evidence type="ECO:0000313" key="2">
    <source>
        <dbReference type="EMBL" id="TDY13830.1"/>
    </source>
</evidence>
<protein>
    <submittedName>
        <fullName evidence="2">Uncharacterized protein</fullName>
    </submittedName>
</protein>
<dbReference type="Proteomes" id="UP000294930">
    <property type="component" value="Unassembled WGS sequence"/>
</dbReference>
<accession>A0ABY2G8Y3</accession>
<dbReference type="RefSeq" id="WP_134198504.1">
    <property type="nucleotide sequence ID" value="NZ_SOQZ01000001.1"/>
</dbReference>